<comment type="catalytic activity">
    <reaction evidence="1">
        <text>ATP + protein L-histidine = ADP + protein N-phospho-L-histidine.</text>
        <dbReference type="EC" id="2.7.13.3"/>
    </reaction>
</comment>
<feature type="domain" description="Histidine kinase" evidence="9">
    <location>
        <begin position="156"/>
        <end position="372"/>
    </location>
</feature>
<evidence type="ECO:0000256" key="3">
    <source>
        <dbReference type="ARBA" id="ARBA00022553"/>
    </source>
</evidence>
<protein>
    <recommendedName>
        <fullName evidence="2">histidine kinase</fullName>
        <ecNumber evidence="2">2.7.13.3</ecNumber>
    </recommendedName>
</protein>
<dbReference type="SUPFAM" id="SSF52172">
    <property type="entry name" value="CheY-like"/>
    <property type="match status" value="1"/>
</dbReference>
<dbReference type="Proteomes" id="UP000217507">
    <property type="component" value="Chromosome"/>
</dbReference>
<dbReference type="EC" id="2.7.13.3" evidence="2"/>
<dbReference type="InterPro" id="IPR011006">
    <property type="entry name" value="CheY-like_superfamily"/>
</dbReference>
<dbReference type="AlphaFoldDB" id="A0A1Z4KFX0"/>
<proteinExistence type="predicted"/>
<dbReference type="SMART" id="SM00388">
    <property type="entry name" value="HisKA"/>
    <property type="match status" value="1"/>
</dbReference>
<feature type="domain" description="Response regulatory" evidence="10">
    <location>
        <begin position="5"/>
        <end position="120"/>
    </location>
</feature>
<evidence type="ECO:0000256" key="1">
    <source>
        <dbReference type="ARBA" id="ARBA00000085"/>
    </source>
</evidence>
<dbReference type="InterPro" id="IPR036097">
    <property type="entry name" value="HisK_dim/P_sf"/>
</dbReference>
<dbReference type="InterPro" id="IPR005467">
    <property type="entry name" value="His_kinase_dom"/>
</dbReference>
<feature type="modified residue" description="4-aspartylphosphate" evidence="8">
    <location>
        <position position="55"/>
    </location>
</feature>
<dbReference type="SUPFAM" id="SSF47384">
    <property type="entry name" value="Homodimeric domain of signal transducing histidine kinase"/>
    <property type="match status" value="1"/>
</dbReference>
<name>A0A1Z4KFX0_ANAVA</name>
<comment type="function">
    <text evidence="7">Photoreceptor which exists in two forms that are reversibly interconvertible by light: the R form that absorbs maximally in the red region of the spectrum and the FR form that absorbs maximally in the far-red region.</text>
</comment>
<dbReference type="Gene3D" id="3.40.50.2300">
    <property type="match status" value="1"/>
</dbReference>
<dbReference type="PANTHER" id="PTHR43711">
    <property type="entry name" value="TWO-COMPONENT HISTIDINE KINASE"/>
    <property type="match status" value="1"/>
</dbReference>
<dbReference type="GO" id="GO:0000155">
    <property type="term" value="F:phosphorelay sensor kinase activity"/>
    <property type="evidence" value="ECO:0007669"/>
    <property type="project" value="InterPro"/>
</dbReference>
<keyword evidence="3 8" id="KW-0597">Phosphoprotein</keyword>
<evidence type="ECO:0000256" key="7">
    <source>
        <dbReference type="ARBA" id="ARBA00055745"/>
    </source>
</evidence>
<dbReference type="PRINTS" id="PR00344">
    <property type="entry name" value="BCTRLSENSOR"/>
</dbReference>
<dbReference type="InterPro" id="IPR003661">
    <property type="entry name" value="HisK_dim/P_dom"/>
</dbReference>
<evidence type="ECO:0000313" key="11">
    <source>
        <dbReference type="EMBL" id="BAY67865.1"/>
    </source>
</evidence>
<evidence type="ECO:0000313" key="12">
    <source>
        <dbReference type="Proteomes" id="UP000217507"/>
    </source>
</evidence>
<reference evidence="11 12" key="1">
    <citation type="submission" date="2017-06" db="EMBL/GenBank/DDBJ databases">
        <title>Genome sequencing of cyanobaciteial culture collection at National Institute for Environmental Studies (NIES).</title>
        <authorList>
            <person name="Hirose Y."/>
            <person name="Shimura Y."/>
            <person name="Fujisawa T."/>
            <person name="Nakamura Y."/>
            <person name="Kawachi M."/>
        </authorList>
    </citation>
    <scope>NUCLEOTIDE SEQUENCE [LARGE SCALE GENOMIC DNA]</scope>
    <source>
        <strain evidence="11 12">NIES-23</strain>
    </source>
</reference>
<dbReference type="CDD" id="cd17534">
    <property type="entry name" value="REC_DC-like"/>
    <property type="match status" value="1"/>
</dbReference>
<keyword evidence="4" id="KW-0808">Transferase</keyword>
<sequence length="377" mass="41864">MNPIQILIVEDEQLVADDLRETLEYLGYGVPALVASGEEAILMAGILRPDLVLMDIRLEGKIDGIEASFAIQSRFGLPVVYLTANADRATLERAKASHPFGYILKPFDERILATTIEIAISRHQTEVEVKEALMAAKNSQQIAESKNQMKSQHLYMAAHEFRNPLTTIKLSAEMLNTYGEKMSEEKKQKHIDRIESATDSLTNLLENILTLGRAEAENFVLNPTLIEVVSFCEEIVESLRLTLKEQYEINFVTDTKSCIACLDEQLLWHLLNNLLSNAVKYSPRGSTILLRLTCDESDVYFQIKDQGVGIPPEFQAKLFEPFQRAANVATIPGTGLGLAIVKQCVDLHQGTISIDTTLGQGTSFVVKLPLKVDSISA</sequence>
<dbReference type="EMBL" id="AP018216">
    <property type="protein sequence ID" value="BAY67865.1"/>
    <property type="molecule type" value="Genomic_DNA"/>
</dbReference>
<evidence type="ECO:0000256" key="4">
    <source>
        <dbReference type="ARBA" id="ARBA00022679"/>
    </source>
</evidence>
<gene>
    <name evidence="11" type="ORF">NIES23_06470</name>
</gene>
<dbReference type="InterPro" id="IPR001789">
    <property type="entry name" value="Sig_transdc_resp-reg_receiver"/>
</dbReference>
<dbReference type="CDD" id="cd00075">
    <property type="entry name" value="HATPase"/>
    <property type="match status" value="1"/>
</dbReference>
<evidence type="ECO:0000259" key="9">
    <source>
        <dbReference type="PROSITE" id="PS50109"/>
    </source>
</evidence>
<evidence type="ECO:0000256" key="5">
    <source>
        <dbReference type="ARBA" id="ARBA00022777"/>
    </source>
</evidence>
<keyword evidence="6" id="KW-0902">Two-component regulatory system</keyword>
<evidence type="ECO:0000256" key="2">
    <source>
        <dbReference type="ARBA" id="ARBA00012438"/>
    </source>
</evidence>
<dbReference type="Pfam" id="PF02518">
    <property type="entry name" value="HATPase_c"/>
    <property type="match status" value="1"/>
</dbReference>
<dbReference type="PROSITE" id="PS50109">
    <property type="entry name" value="HIS_KIN"/>
    <property type="match status" value="1"/>
</dbReference>
<evidence type="ECO:0000259" key="10">
    <source>
        <dbReference type="PROSITE" id="PS50110"/>
    </source>
</evidence>
<dbReference type="FunFam" id="3.30.565.10:FF:000006">
    <property type="entry name" value="Sensor histidine kinase WalK"/>
    <property type="match status" value="1"/>
</dbReference>
<dbReference type="InterPro" id="IPR004358">
    <property type="entry name" value="Sig_transdc_His_kin-like_C"/>
</dbReference>
<keyword evidence="5" id="KW-0418">Kinase</keyword>
<dbReference type="CDD" id="cd00082">
    <property type="entry name" value="HisKA"/>
    <property type="match status" value="1"/>
</dbReference>
<dbReference type="Pfam" id="PF00072">
    <property type="entry name" value="Response_reg"/>
    <property type="match status" value="1"/>
</dbReference>
<accession>A0A1Z4KFX0</accession>
<dbReference type="InterPro" id="IPR003594">
    <property type="entry name" value="HATPase_dom"/>
</dbReference>
<evidence type="ECO:0000256" key="8">
    <source>
        <dbReference type="PROSITE-ProRule" id="PRU00169"/>
    </source>
</evidence>
<evidence type="ECO:0000256" key="6">
    <source>
        <dbReference type="ARBA" id="ARBA00023012"/>
    </source>
</evidence>
<dbReference type="Pfam" id="PF00512">
    <property type="entry name" value="HisKA"/>
    <property type="match status" value="1"/>
</dbReference>
<dbReference type="SMART" id="SM00387">
    <property type="entry name" value="HATPase_c"/>
    <property type="match status" value="1"/>
</dbReference>
<dbReference type="PROSITE" id="PS50110">
    <property type="entry name" value="RESPONSE_REGULATORY"/>
    <property type="match status" value="1"/>
</dbReference>
<dbReference type="InterPro" id="IPR050736">
    <property type="entry name" value="Sensor_HK_Regulatory"/>
</dbReference>
<dbReference type="Gene3D" id="3.30.565.10">
    <property type="entry name" value="Histidine kinase-like ATPase, C-terminal domain"/>
    <property type="match status" value="1"/>
</dbReference>
<organism evidence="11 12">
    <name type="scientific">Trichormus variabilis NIES-23</name>
    <dbReference type="NCBI Taxonomy" id="1973479"/>
    <lineage>
        <taxon>Bacteria</taxon>
        <taxon>Bacillati</taxon>
        <taxon>Cyanobacteriota</taxon>
        <taxon>Cyanophyceae</taxon>
        <taxon>Nostocales</taxon>
        <taxon>Nostocaceae</taxon>
        <taxon>Trichormus</taxon>
    </lineage>
</organism>
<dbReference type="InterPro" id="IPR036890">
    <property type="entry name" value="HATPase_C_sf"/>
</dbReference>
<dbReference type="PANTHER" id="PTHR43711:SF26">
    <property type="entry name" value="SENSOR HISTIDINE KINASE RCSC"/>
    <property type="match status" value="1"/>
</dbReference>
<dbReference type="SUPFAM" id="SSF55874">
    <property type="entry name" value="ATPase domain of HSP90 chaperone/DNA topoisomerase II/histidine kinase"/>
    <property type="match status" value="1"/>
</dbReference>
<dbReference type="Gene3D" id="1.10.287.130">
    <property type="match status" value="1"/>
</dbReference>
<dbReference type="SMART" id="SM00448">
    <property type="entry name" value="REC"/>
    <property type="match status" value="1"/>
</dbReference>